<name>A0AC62A484_BACIU</name>
<evidence type="ECO:0000313" key="2">
    <source>
        <dbReference type="Proteomes" id="UP001217185"/>
    </source>
</evidence>
<reference evidence="1" key="1">
    <citation type="submission" date="2025-02" db="EMBL/GenBank/DDBJ databases">
        <title>Complete genome sequences of 52 Bacillus and Priestia strains isolated from West-African fermentations and 26 reference strains from the DSMZ collection.</title>
        <authorList>
            <person name="Wiedenbein E.S."/>
            <person name="Canoy T.S."/>
            <person name="Hui Y."/>
            <person name="Parkouda C."/>
            <person name="Dawende C."/>
            <person name="Ametefe E."/>
            <person name="Jespersen L."/>
            <person name="Nielsen D.S."/>
        </authorList>
    </citation>
    <scope>NUCLEOTIDE SEQUENCE</scope>
    <source>
        <strain evidence="1">PRO122</strain>
    </source>
</reference>
<sequence>MYRYNYNESATKIKGWVKMSGKVRDYTILAKDILKAVGGEENVIGASRCATRLRLVLKRSTPKAKDIVKSMLPSRRHYGCHGYAYKACDWPAFSVRRRIACAHRAGYGDI</sequence>
<organism evidence="1 2">
    <name type="scientific">Bacillus subtilis</name>
    <dbReference type="NCBI Taxonomy" id="1423"/>
    <lineage>
        <taxon>Bacteria</taxon>
        <taxon>Bacillati</taxon>
        <taxon>Bacillota</taxon>
        <taxon>Bacilli</taxon>
        <taxon>Bacillales</taxon>
        <taxon>Bacillaceae</taxon>
        <taxon>Bacillus</taxon>
    </lineage>
</organism>
<accession>A0AC62A484</accession>
<proteinExistence type="predicted"/>
<evidence type="ECO:0000313" key="1">
    <source>
        <dbReference type="EMBL" id="XRL91287.1"/>
    </source>
</evidence>
<gene>
    <name evidence="1" type="ORF">P5658_26880</name>
</gene>
<protein>
    <submittedName>
        <fullName evidence="1">PTS transporter subunit EIIB</fullName>
    </submittedName>
</protein>
<dbReference type="EMBL" id="CP121756">
    <property type="protein sequence ID" value="XRL91287.1"/>
    <property type="molecule type" value="Genomic_DNA"/>
</dbReference>
<dbReference type="Proteomes" id="UP001217185">
    <property type="component" value="Chromosome"/>
</dbReference>